<dbReference type="SUPFAM" id="SSF55347">
    <property type="entry name" value="Glyceraldehyde-3-phosphate dehydrogenase-like, C-terminal domain"/>
    <property type="match status" value="1"/>
</dbReference>
<dbReference type="AlphaFoldDB" id="A0A645DA45"/>
<feature type="domain" description="Gfo/Idh/MocA-like oxidoreductase bacterial type C-terminal" evidence="1">
    <location>
        <begin position="100"/>
        <end position="169"/>
    </location>
</feature>
<dbReference type="Pfam" id="PF19051">
    <property type="entry name" value="GFO_IDH_MocA_C2"/>
    <property type="match status" value="1"/>
</dbReference>
<protein>
    <recommendedName>
        <fullName evidence="1">Gfo/Idh/MocA-like oxidoreductase bacterial type C-terminal domain-containing protein</fullName>
    </recommendedName>
</protein>
<gene>
    <name evidence="2" type="ORF">SDC9_133302</name>
</gene>
<sequence>MNDDRTIPDTMHVTYEFKSGVLVTLTILEASTGTFIPHGFLELRGTKGTIHTGENDYKITPASAGQFQTWKPMIEPEDYSLAKDDTLLIDDSYKNSASSLVRNFLDCVKSREQPWATLEIGHRSTTMAHLATIAMMTRERLEWDAVNERFTNSEVANKYLSYEYRKPWKLD</sequence>
<accession>A0A645DA45</accession>
<dbReference type="Gene3D" id="3.30.360.10">
    <property type="entry name" value="Dihydrodipicolinate Reductase, domain 2"/>
    <property type="match status" value="1"/>
</dbReference>
<reference evidence="2" key="1">
    <citation type="submission" date="2019-08" db="EMBL/GenBank/DDBJ databases">
        <authorList>
            <person name="Kucharzyk K."/>
            <person name="Murdoch R.W."/>
            <person name="Higgins S."/>
            <person name="Loffler F."/>
        </authorList>
    </citation>
    <scope>NUCLEOTIDE SEQUENCE</scope>
</reference>
<dbReference type="EMBL" id="VSSQ01034317">
    <property type="protein sequence ID" value="MPM86214.1"/>
    <property type="molecule type" value="Genomic_DNA"/>
</dbReference>
<comment type="caution">
    <text evidence="2">The sequence shown here is derived from an EMBL/GenBank/DDBJ whole genome shotgun (WGS) entry which is preliminary data.</text>
</comment>
<evidence type="ECO:0000259" key="1">
    <source>
        <dbReference type="Pfam" id="PF19051"/>
    </source>
</evidence>
<evidence type="ECO:0000313" key="2">
    <source>
        <dbReference type="EMBL" id="MPM86214.1"/>
    </source>
</evidence>
<proteinExistence type="predicted"/>
<organism evidence="2">
    <name type="scientific">bioreactor metagenome</name>
    <dbReference type="NCBI Taxonomy" id="1076179"/>
    <lineage>
        <taxon>unclassified sequences</taxon>
        <taxon>metagenomes</taxon>
        <taxon>ecological metagenomes</taxon>
    </lineage>
</organism>
<name>A0A645DA45_9ZZZZ</name>
<dbReference type="InterPro" id="IPR043906">
    <property type="entry name" value="Gfo/Idh/MocA_OxRdtase_bact_C"/>
</dbReference>